<dbReference type="RefSeq" id="YP_010668059.1">
    <property type="nucleotide sequence ID" value="NC_070953.1"/>
</dbReference>
<dbReference type="Proteomes" id="UP000286786">
    <property type="component" value="Genome"/>
</dbReference>
<name>A0A3S9U8G6_9CAUD</name>
<accession>A0A3S9U8G6</accession>
<dbReference type="EMBL" id="MK203850">
    <property type="protein sequence ID" value="AZS06560.1"/>
    <property type="molecule type" value="Genomic_DNA"/>
</dbReference>
<proteinExistence type="predicted"/>
<sequence length="196" mass="22065">MTTAINICNQAISEVGGEFITDLNDAQREATLCKTLYPAALDHVLTAARWSFLGHRVILSPSANVPAFGFRNAFEIGGDILEIYEVFDQVKYNPDLVQNNLYWQREGDYILADADVIYVKCKIKKTDPSEFSPQFTQAVSAYLAHLLAMPMANNRALSEAKYMLFKDIVSESANLDSMQGKTRKLRASRLTDVRRF</sequence>
<keyword evidence="2" id="KW-1185">Reference proteome</keyword>
<protein>
    <submittedName>
        <fullName evidence="1">Major tail subunit</fullName>
    </submittedName>
</protein>
<reference evidence="1 2" key="1">
    <citation type="submission" date="2018-11" db="EMBL/GenBank/DDBJ databases">
        <title>Isolation and Complete Genome Sequence of a Novel Alteromonas Phage ZP6.</title>
        <authorList>
            <person name="Han J."/>
        </authorList>
    </citation>
    <scope>NUCLEOTIDE SEQUENCE [LARGE SCALE GENOMIC DNA]</scope>
</reference>
<evidence type="ECO:0000313" key="2">
    <source>
        <dbReference type="Proteomes" id="UP000286786"/>
    </source>
</evidence>
<dbReference type="KEGG" id="vg:77944200"/>
<dbReference type="GeneID" id="77944200"/>
<organism evidence="1 2">
    <name type="scientific">Alteromonas phage ZP6</name>
    <dbReference type="NCBI Taxonomy" id="2492447"/>
    <lineage>
        <taxon>Viruses</taxon>
        <taxon>Duplodnaviria</taxon>
        <taxon>Heunggongvirae</taxon>
        <taxon>Uroviricota</taxon>
        <taxon>Caudoviricetes</taxon>
        <taxon>Mareflavirus</taxon>
        <taxon>Mareflavirus ZP6</taxon>
    </lineage>
</organism>
<evidence type="ECO:0000313" key="1">
    <source>
        <dbReference type="EMBL" id="AZS06560.1"/>
    </source>
</evidence>